<evidence type="ECO:0000256" key="1">
    <source>
        <dbReference type="SAM" id="MobiDB-lite"/>
    </source>
</evidence>
<feature type="region of interest" description="Disordered" evidence="1">
    <location>
        <begin position="134"/>
        <end position="153"/>
    </location>
</feature>
<comment type="caution">
    <text evidence="2">The sequence shown here is derived from an EMBL/GenBank/DDBJ whole genome shotgun (WGS) entry which is preliminary data.</text>
</comment>
<dbReference type="AlphaFoldDB" id="A0A511RP23"/>
<sequence length="174" mass="19911">MIKPVISPKKVVSIIEKAGGRVVGKTRLQKMVYIMEAAGIDMGYDYVYFHYGPYSEDLSNHIEIATAMGIVKHTESLTADGKRKYSIYEIVKKTLDDATEADEQNLLLKKMNETDSITLELAATALYLKKEEGYEDPWEETSRRKPRKATPERLEKAKKFYSELKDINSRLPEL</sequence>
<name>A0A511RP23_9DEIN</name>
<organism evidence="2 3">
    <name type="scientific">Oceanithermus desulfurans NBRC 100063</name>
    <dbReference type="NCBI Taxonomy" id="1227550"/>
    <lineage>
        <taxon>Bacteria</taxon>
        <taxon>Thermotogati</taxon>
        <taxon>Deinococcota</taxon>
        <taxon>Deinococci</taxon>
        <taxon>Thermales</taxon>
        <taxon>Thermaceae</taxon>
        <taxon>Oceanithermus</taxon>
    </lineage>
</organism>
<reference evidence="2 3" key="1">
    <citation type="submission" date="2019-07" db="EMBL/GenBank/DDBJ databases">
        <title>Whole genome shotgun sequence of Oceanithermus desulfurans NBRC 100063.</title>
        <authorList>
            <person name="Hosoyama A."/>
            <person name="Uohara A."/>
            <person name="Ohji S."/>
            <person name="Ichikawa N."/>
        </authorList>
    </citation>
    <scope>NUCLEOTIDE SEQUENCE [LARGE SCALE GENOMIC DNA]</scope>
    <source>
        <strain evidence="2 3">NBRC 100063</strain>
    </source>
</reference>
<gene>
    <name evidence="2" type="ORF">ODE01S_22610</name>
</gene>
<evidence type="ECO:0000313" key="2">
    <source>
        <dbReference type="EMBL" id="GEM90827.1"/>
    </source>
</evidence>
<accession>A0A511RP23</accession>
<protein>
    <recommendedName>
        <fullName evidence="4">Antitoxin SocA-like Panacea domain-containing protein</fullName>
    </recommendedName>
</protein>
<dbReference type="Proteomes" id="UP000321827">
    <property type="component" value="Unassembled WGS sequence"/>
</dbReference>
<evidence type="ECO:0008006" key="4">
    <source>
        <dbReference type="Google" id="ProtNLM"/>
    </source>
</evidence>
<dbReference type="EMBL" id="BJXN01000023">
    <property type="protein sequence ID" value="GEM90827.1"/>
    <property type="molecule type" value="Genomic_DNA"/>
</dbReference>
<evidence type="ECO:0000313" key="3">
    <source>
        <dbReference type="Proteomes" id="UP000321827"/>
    </source>
</evidence>
<proteinExistence type="predicted"/>
<dbReference type="RefSeq" id="WP_147148924.1">
    <property type="nucleotide sequence ID" value="NZ_BJXN01000023.1"/>
</dbReference>
<dbReference type="OrthoDB" id="283036at2"/>